<comment type="cofactor">
    <cofactor evidence="4">
        <name>Zn(2+)</name>
        <dbReference type="ChEBI" id="CHEBI:29105"/>
    </cofactor>
    <text evidence="4">Binds 1 zinc ion per subunit.</text>
</comment>
<dbReference type="PANTHER" id="PTHR42742">
    <property type="entry name" value="TRANSCRIPTIONAL REPRESSOR MPRA"/>
    <property type="match status" value="1"/>
</dbReference>
<dbReference type="Proteomes" id="UP000637720">
    <property type="component" value="Unassembled WGS sequence"/>
</dbReference>
<reference evidence="8" key="2">
    <citation type="submission" date="2020-09" db="EMBL/GenBank/DDBJ databases">
        <authorList>
            <person name="Sun Q."/>
            <person name="Ohkuma M."/>
        </authorList>
    </citation>
    <scope>NUCLEOTIDE SEQUENCE</scope>
    <source>
        <strain evidence="8">JCM 14719</strain>
    </source>
</reference>
<feature type="binding site" evidence="4">
    <location>
        <position position="173"/>
    </location>
    <ligand>
        <name>Zn(2+)</name>
        <dbReference type="ChEBI" id="CHEBI:29105"/>
    </ligand>
</feature>
<evidence type="ECO:0000256" key="5">
    <source>
        <dbReference type="PIRSR" id="PIRSR036894-2"/>
    </source>
</evidence>
<keyword evidence="2 3" id="KW-0862">Zinc</keyword>
<comment type="catalytic activity">
    <reaction evidence="3">
        <text>D-mannose 6-phosphate = D-fructose 6-phosphate</text>
        <dbReference type="Rhea" id="RHEA:12356"/>
        <dbReference type="ChEBI" id="CHEBI:58735"/>
        <dbReference type="ChEBI" id="CHEBI:61527"/>
        <dbReference type="EC" id="5.3.1.8"/>
    </reaction>
</comment>
<dbReference type="GO" id="GO:0008270">
    <property type="term" value="F:zinc ion binding"/>
    <property type="evidence" value="ECO:0007669"/>
    <property type="project" value="UniProtKB-UniRule"/>
</dbReference>
<sequence>MNPYPLLLEPTFHERIWGGTALADLFGYALPSPLIGECWAVSAHPNGPSVVKNGPLAGKTLLDVWAAYRSWFGPLAADRFPLLVKLIDANDDLSVQVHPDDAYARAHEGGEPGKSECWLILKAAPGASLVYGHTATTREELAAHIQRGEWDRLLTRVPVKPGDFLYVPSGTVHAIGKGIVLLEVQQNSDVTYRLYDYDRRDASGRPRPLHVDKALDVVTVPACVPVVAPAVRHCPGATVTRYVRTRHFAVERWTVHGTAALDAVRTAFAALSLLDGACLVRWRGGELLLRKGDHALVPVLEGGAELVGRADVVVAYPGKAEEAALEAAAGRAPD</sequence>
<evidence type="ECO:0000259" key="6">
    <source>
        <dbReference type="Pfam" id="PF20511"/>
    </source>
</evidence>
<organism evidence="8 9">
    <name type="scientific">Calditerricola satsumensis</name>
    <dbReference type="NCBI Taxonomy" id="373054"/>
    <lineage>
        <taxon>Bacteria</taxon>
        <taxon>Bacillati</taxon>
        <taxon>Bacillota</taxon>
        <taxon>Bacilli</taxon>
        <taxon>Bacillales</taxon>
        <taxon>Bacillaceae</taxon>
        <taxon>Calditerricola</taxon>
    </lineage>
</organism>
<evidence type="ECO:0000256" key="3">
    <source>
        <dbReference type="PIRNR" id="PIRNR036894"/>
    </source>
</evidence>
<dbReference type="SUPFAM" id="SSF51182">
    <property type="entry name" value="RmlC-like cupins"/>
    <property type="match status" value="1"/>
</dbReference>
<name>A0A8J3BE10_9BACI</name>
<protein>
    <recommendedName>
        <fullName evidence="3">Mannose-6-phosphate isomerase</fullName>
        <ecNumber evidence="3">5.3.1.8</ecNumber>
    </recommendedName>
</protein>
<dbReference type="EMBL" id="BMOF01000068">
    <property type="protein sequence ID" value="GGK07855.1"/>
    <property type="molecule type" value="Genomic_DNA"/>
</dbReference>
<keyword evidence="9" id="KW-1185">Reference proteome</keyword>
<feature type="domain" description="Mannose-6-phosphate isomerase cupin" evidence="7">
    <location>
        <begin position="239"/>
        <end position="317"/>
    </location>
</feature>
<dbReference type="InterPro" id="IPR014710">
    <property type="entry name" value="RmlC-like_jellyroll"/>
</dbReference>
<feature type="binding site" evidence="4">
    <location>
        <position position="98"/>
    </location>
    <ligand>
        <name>Zn(2+)</name>
        <dbReference type="ChEBI" id="CHEBI:29105"/>
    </ligand>
</feature>
<dbReference type="EC" id="5.3.1.8" evidence="3"/>
<dbReference type="InterPro" id="IPR049071">
    <property type="entry name" value="MPI_cupin_dom"/>
</dbReference>
<evidence type="ECO:0000313" key="8">
    <source>
        <dbReference type="EMBL" id="GGK07855.1"/>
    </source>
</evidence>
<evidence type="ECO:0000256" key="1">
    <source>
        <dbReference type="ARBA" id="ARBA00022723"/>
    </source>
</evidence>
<dbReference type="InterPro" id="IPR011051">
    <property type="entry name" value="RmlC_Cupin_sf"/>
</dbReference>
<comment type="similarity">
    <text evidence="3">Belongs to the mannose-6-phosphate isomerase type 1 family.</text>
</comment>
<dbReference type="PANTHER" id="PTHR42742:SF3">
    <property type="entry name" value="FRUCTOKINASE"/>
    <property type="match status" value="1"/>
</dbReference>
<keyword evidence="3 8" id="KW-0413">Isomerase</keyword>
<accession>A0A8J3BE10</accession>
<feature type="domain" description="Phosphomannose isomerase type I catalytic" evidence="6">
    <location>
        <begin position="8"/>
        <end position="106"/>
    </location>
</feature>
<evidence type="ECO:0000313" key="9">
    <source>
        <dbReference type="Proteomes" id="UP000637720"/>
    </source>
</evidence>
<feature type="active site" evidence="5">
    <location>
        <position position="193"/>
    </location>
</feature>
<dbReference type="Pfam" id="PF20511">
    <property type="entry name" value="PMI_typeI_cat"/>
    <property type="match status" value="1"/>
</dbReference>
<dbReference type="InterPro" id="IPR046457">
    <property type="entry name" value="PMI_typeI_cat"/>
</dbReference>
<keyword evidence="1 3" id="KW-0479">Metal-binding</keyword>
<evidence type="ECO:0000256" key="4">
    <source>
        <dbReference type="PIRSR" id="PIRSR036894-1"/>
    </source>
</evidence>
<feature type="binding site" evidence="4">
    <location>
        <position position="116"/>
    </location>
    <ligand>
        <name>Zn(2+)</name>
        <dbReference type="ChEBI" id="CHEBI:29105"/>
    </ligand>
</feature>
<proteinExistence type="inferred from homology"/>
<gene>
    <name evidence="8" type="primary">pmi</name>
    <name evidence="8" type="ORF">GCM10007043_22380</name>
</gene>
<dbReference type="InterPro" id="IPR014628">
    <property type="entry name" value="Man6P_isomerase_Firm_short"/>
</dbReference>
<dbReference type="GO" id="GO:0004476">
    <property type="term" value="F:mannose-6-phosphate isomerase activity"/>
    <property type="evidence" value="ECO:0007669"/>
    <property type="project" value="UniProtKB-UniRule"/>
</dbReference>
<reference evidence="8" key="1">
    <citation type="journal article" date="2014" name="Int. J. Syst. Evol. Microbiol.">
        <title>Complete genome sequence of Corynebacterium casei LMG S-19264T (=DSM 44701T), isolated from a smear-ripened cheese.</title>
        <authorList>
            <consortium name="US DOE Joint Genome Institute (JGI-PGF)"/>
            <person name="Walter F."/>
            <person name="Albersmeier A."/>
            <person name="Kalinowski J."/>
            <person name="Ruckert C."/>
        </authorList>
    </citation>
    <scope>NUCLEOTIDE SEQUENCE</scope>
    <source>
        <strain evidence="8">JCM 14719</strain>
    </source>
</reference>
<dbReference type="AlphaFoldDB" id="A0A8J3BE10"/>
<dbReference type="GO" id="GO:0005975">
    <property type="term" value="P:carbohydrate metabolic process"/>
    <property type="evidence" value="ECO:0007669"/>
    <property type="project" value="UniProtKB-UniRule"/>
</dbReference>
<dbReference type="PIRSF" id="PIRSF036894">
    <property type="entry name" value="PMI_Firm_short"/>
    <property type="match status" value="1"/>
</dbReference>
<dbReference type="Gene3D" id="2.60.120.10">
    <property type="entry name" value="Jelly Rolls"/>
    <property type="match status" value="2"/>
</dbReference>
<dbReference type="Pfam" id="PF21621">
    <property type="entry name" value="MPI_cupin_dom"/>
    <property type="match status" value="1"/>
</dbReference>
<comment type="caution">
    <text evidence="8">The sequence shown here is derived from an EMBL/GenBank/DDBJ whole genome shotgun (WGS) entry which is preliminary data.</text>
</comment>
<evidence type="ECO:0000259" key="7">
    <source>
        <dbReference type="Pfam" id="PF21621"/>
    </source>
</evidence>
<dbReference type="CDD" id="cd07010">
    <property type="entry name" value="cupin_PMI_type_I_N_bac"/>
    <property type="match status" value="1"/>
</dbReference>
<evidence type="ECO:0000256" key="2">
    <source>
        <dbReference type="ARBA" id="ARBA00022833"/>
    </source>
</evidence>
<dbReference type="InterPro" id="IPR051804">
    <property type="entry name" value="Carb_Metab_Reg_Kinase/Isom"/>
</dbReference>